<sequence>MRLFSAEKLTLRSMNAAMLLLEGCVTWSRTACWEMESSGRNTTEEEKVRKRRRYNSEHYTIQNLRTTGREPQNHRYRTTDTEPQNHRYRASEPQVQNDRYRTMTGELQNHRYWSENLTEPQMENLKKRTTSPEAPVTEL</sequence>
<feature type="region of interest" description="Disordered" evidence="1">
    <location>
        <begin position="61"/>
        <end position="99"/>
    </location>
</feature>
<accession>A0A4Z2E9V4</accession>
<feature type="compositionally biased region" description="Basic and acidic residues" evidence="1">
    <location>
        <begin position="67"/>
        <end position="85"/>
    </location>
</feature>
<evidence type="ECO:0000256" key="1">
    <source>
        <dbReference type="SAM" id="MobiDB-lite"/>
    </source>
</evidence>
<organism evidence="2 3">
    <name type="scientific">Liparis tanakae</name>
    <name type="common">Tanaka's snailfish</name>
    <dbReference type="NCBI Taxonomy" id="230148"/>
    <lineage>
        <taxon>Eukaryota</taxon>
        <taxon>Metazoa</taxon>
        <taxon>Chordata</taxon>
        <taxon>Craniata</taxon>
        <taxon>Vertebrata</taxon>
        <taxon>Euteleostomi</taxon>
        <taxon>Actinopterygii</taxon>
        <taxon>Neopterygii</taxon>
        <taxon>Teleostei</taxon>
        <taxon>Neoteleostei</taxon>
        <taxon>Acanthomorphata</taxon>
        <taxon>Eupercaria</taxon>
        <taxon>Perciformes</taxon>
        <taxon>Cottioidei</taxon>
        <taxon>Cottales</taxon>
        <taxon>Liparidae</taxon>
        <taxon>Liparis</taxon>
    </lineage>
</organism>
<evidence type="ECO:0000313" key="2">
    <source>
        <dbReference type="EMBL" id="TNN25646.1"/>
    </source>
</evidence>
<dbReference type="EMBL" id="SRLO01012007">
    <property type="protein sequence ID" value="TNN25646.1"/>
    <property type="molecule type" value="Genomic_DNA"/>
</dbReference>
<proteinExistence type="predicted"/>
<dbReference type="Proteomes" id="UP000314294">
    <property type="component" value="Unassembled WGS sequence"/>
</dbReference>
<gene>
    <name evidence="2" type="ORF">EYF80_064223</name>
</gene>
<name>A0A4Z2E9V4_9TELE</name>
<evidence type="ECO:0000313" key="3">
    <source>
        <dbReference type="Proteomes" id="UP000314294"/>
    </source>
</evidence>
<keyword evidence="3" id="KW-1185">Reference proteome</keyword>
<reference evidence="2 3" key="1">
    <citation type="submission" date="2019-03" db="EMBL/GenBank/DDBJ databases">
        <title>First draft genome of Liparis tanakae, snailfish: a comprehensive survey of snailfish specific genes.</title>
        <authorList>
            <person name="Kim W."/>
            <person name="Song I."/>
            <person name="Jeong J.-H."/>
            <person name="Kim D."/>
            <person name="Kim S."/>
            <person name="Ryu S."/>
            <person name="Song J.Y."/>
            <person name="Lee S.K."/>
        </authorList>
    </citation>
    <scope>NUCLEOTIDE SEQUENCE [LARGE SCALE GENOMIC DNA]</scope>
    <source>
        <tissue evidence="2">Muscle</tissue>
    </source>
</reference>
<comment type="caution">
    <text evidence="2">The sequence shown here is derived from an EMBL/GenBank/DDBJ whole genome shotgun (WGS) entry which is preliminary data.</text>
</comment>
<feature type="region of interest" description="Disordered" evidence="1">
    <location>
        <begin position="111"/>
        <end position="139"/>
    </location>
</feature>
<protein>
    <submittedName>
        <fullName evidence="2">Uncharacterized protein</fullName>
    </submittedName>
</protein>
<dbReference type="AlphaFoldDB" id="A0A4Z2E9V4"/>